<accession>A0A401UUD1</accession>
<organism evidence="2 3">
    <name type="scientific">Clostridium tagluense</name>
    <dbReference type="NCBI Taxonomy" id="360422"/>
    <lineage>
        <taxon>Bacteria</taxon>
        <taxon>Bacillati</taxon>
        <taxon>Bacillota</taxon>
        <taxon>Clostridia</taxon>
        <taxon>Eubacteriales</taxon>
        <taxon>Clostridiaceae</taxon>
        <taxon>Clostridium</taxon>
    </lineage>
</organism>
<comment type="caution">
    <text evidence="2">The sequence shown here is derived from an EMBL/GenBank/DDBJ whole genome shotgun (WGS) entry which is preliminary data.</text>
</comment>
<dbReference type="Proteomes" id="UP000287872">
    <property type="component" value="Unassembled WGS sequence"/>
</dbReference>
<feature type="coiled-coil region" evidence="1">
    <location>
        <begin position="119"/>
        <end position="181"/>
    </location>
</feature>
<name>A0A401UUD1_9CLOT</name>
<keyword evidence="3" id="KW-1185">Reference proteome</keyword>
<evidence type="ECO:0000256" key="1">
    <source>
        <dbReference type="SAM" id="Coils"/>
    </source>
</evidence>
<proteinExistence type="predicted"/>
<dbReference type="AlphaFoldDB" id="A0A401UUD1"/>
<dbReference type="Pfam" id="PF11300">
    <property type="entry name" value="DUF3102"/>
    <property type="match status" value="1"/>
</dbReference>
<keyword evidence="1" id="KW-0175">Coiled coil</keyword>
<evidence type="ECO:0008006" key="4">
    <source>
        <dbReference type="Google" id="ProtNLM"/>
    </source>
</evidence>
<dbReference type="RefSeq" id="WP_125006487.1">
    <property type="nucleotide sequence ID" value="NZ_BHYK01000065.1"/>
</dbReference>
<dbReference type="OrthoDB" id="1690026at2"/>
<dbReference type="EMBL" id="BHYK01000065">
    <property type="protein sequence ID" value="GCD13179.1"/>
    <property type="molecule type" value="Genomic_DNA"/>
</dbReference>
<gene>
    <name evidence="2" type="ORF">Ctaglu_48020</name>
</gene>
<evidence type="ECO:0000313" key="3">
    <source>
        <dbReference type="Proteomes" id="UP000287872"/>
    </source>
</evidence>
<evidence type="ECO:0000313" key="2">
    <source>
        <dbReference type="EMBL" id="GCD13179.1"/>
    </source>
</evidence>
<reference evidence="2 3" key="1">
    <citation type="submission" date="2018-11" db="EMBL/GenBank/DDBJ databases">
        <title>Genome sequencing and assembly of Clostridium tagluense strain A121.</title>
        <authorList>
            <person name="Murakami T."/>
            <person name="Segawa T."/>
            <person name="Shcherbakova V.A."/>
            <person name="Mori H."/>
            <person name="Yoshimura Y."/>
        </authorList>
    </citation>
    <scope>NUCLEOTIDE SEQUENCE [LARGE SCALE GENOMIC DNA]</scope>
    <source>
        <strain evidence="2 3">A121</strain>
    </source>
</reference>
<dbReference type="InterPro" id="IPR021451">
    <property type="entry name" value="DUF3102"/>
</dbReference>
<protein>
    <recommendedName>
        <fullName evidence="4">DUF3102 domain-containing protein</fullName>
    </recommendedName>
</protein>
<sequence length="324" mass="37178">MDEIQNIDTLTTEILILKQQTAQNIIEIGKRLVAVKESLPHGQWGKWLAEKVDFSNVTASRFMRVANEFSNISALKDLGSSKIFALLDVPEEQREEFVSAPHEVNGEIKTVDEMTTRELQKTIKERDEFKKIANEKSEEARKAFDEKVKAEAERRTTDAVLREAQKDVKNLQDTLRKQKEKSEKDIADLQSFIGEAESTGDNEEVLRLQASLQELQNDVDSSALKIDELEAELKAKPIDVITAEPVIIEKVPEEIEKELQELRKKDSQNSDQSVVKFKRYYENLQSTFTAQLELIDEMKDTNPQNHEKFKNAISKLLSKMTERL</sequence>